<evidence type="ECO:0000313" key="2">
    <source>
        <dbReference type="EMBL" id="REH01948.1"/>
    </source>
</evidence>
<reference evidence="2 3" key="1">
    <citation type="submission" date="2018-08" db="EMBL/GenBank/DDBJ databases">
        <title>Genomic Encyclopedia of Archaeal and Bacterial Type Strains, Phase II (KMG-II): from individual species to whole genera.</title>
        <authorList>
            <person name="Goeker M."/>
        </authorList>
    </citation>
    <scope>NUCLEOTIDE SEQUENCE [LARGE SCALE GENOMIC DNA]</scope>
    <source>
        <strain evidence="2 3">DSM 100880</strain>
    </source>
</reference>
<proteinExistence type="predicted"/>
<dbReference type="EMBL" id="QUNI01000001">
    <property type="protein sequence ID" value="REH01948.1"/>
    <property type="molecule type" value="Genomic_DNA"/>
</dbReference>
<comment type="caution">
    <text evidence="2">The sequence shown here is derived from an EMBL/GenBank/DDBJ whole genome shotgun (WGS) entry which is preliminary data.</text>
</comment>
<accession>A0A3E0EUV2</accession>
<dbReference type="Proteomes" id="UP000257136">
    <property type="component" value="Unassembled WGS sequence"/>
</dbReference>
<name>A0A3E0EUV2_9FLAO</name>
<dbReference type="InterPro" id="IPR014807">
    <property type="entry name" value="Coa1"/>
</dbReference>
<keyword evidence="1" id="KW-1133">Transmembrane helix</keyword>
<dbReference type="Pfam" id="PF08695">
    <property type="entry name" value="Coa1"/>
    <property type="match status" value="1"/>
</dbReference>
<gene>
    <name evidence="2" type="ORF">C8P67_101434</name>
</gene>
<dbReference type="AlphaFoldDB" id="A0A3E0EUV2"/>
<evidence type="ECO:0000256" key="1">
    <source>
        <dbReference type="SAM" id="Phobius"/>
    </source>
</evidence>
<keyword evidence="3" id="KW-1185">Reference proteome</keyword>
<dbReference type="RefSeq" id="WP_170141392.1">
    <property type="nucleotide sequence ID" value="NZ_QUNI01000001.1"/>
</dbReference>
<evidence type="ECO:0000313" key="3">
    <source>
        <dbReference type="Proteomes" id="UP000257136"/>
    </source>
</evidence>
<keyword evidence="1" id="KW-0812">Transmembrane</keyword>
<feature type="transmembrane region" description="Helical" evidence="1">
    <location>
        <begin position="16"/>
        <end position="36"/>
    </location>
</feature>
<keyword evidence="1" id="KW-0472">Membrane</keyword>
<sequence length="140" mass="15848">MNDDIIAEKSFWTKKWFWITGIIVAGLILLVISNFAGDIINFGQAYADPLLCQNAIDKANKNKEVLQNFGKLEQIDKLAILEGSTVYYNDNNSVAVTVRVFGEKEKGKMDITADRTGKTWKYKSIKIRNTKKNTVIEVNN</sequence>
<protein>
    <submittedName>
        <fullName evidence="2">Cytochrome oxidase complex assembly protein 1</fullName>
    </submittedName>
</protein>
<organism evidence="2 3">
    <name type="scientific">Flavobacterium aquicola</name>
    <dbReference type="NCBI Taxonomy" id="1682742"/>
    <lineage>
        <taxon>Bacteria</taxon>
        <taxon>Pseudomonadati</taxon>
        <taxon>Bacteroidota</taxon>
        <taxon>Flavobacteriia</taxon>
        <taxon>Flavobacteriales</taxon>
        <taxon>Flavobacteriaceae</taxon>
        <taxon>Flavobacterium</taxon>
    </lineage>
</organism>